<dbReference type="RefSeq" id="WP_015334662.1">
    <property type="nucleotide sequence ID" value="NC_020055.1"/>
</dbReference>
<feature type="transmembrane region" description="Helical" evidence="7">
    <location>
        <begin position="235"/>
        <end position="255"/>
    </location>
</feature>
<feature type="transmembrane region" description="Helical" evidence="7">
    <location>
        <begin position="118"/>
        <end position="138"/>
    </location>
</feature>
<sequence>MAGIKIGGRVSEFFLHDIWDWSSHHARGPFKMLYTVARVAYLVSMGFLKDQCIIRASALTFTTMLSIVPFLAVAFSLMKGMGFQESSYIHDVLLKVSAGREEIVNKILEYVDNTNVQTLGWIGVTTLLFTVLSTVGTVEKAFNIIWKVKRGRTFWRKFTDFFSVIFICPVAVIVATSVSVSLKKQAMLHSLENIYGVSEVESLLIKLAPLVLIWLAFTFIYAFMPNTRVRLRSALVGGIIAGTIWQMAQWAYINWQVGVSKYNAIYGSFAQLPLFLLWLYFSWIIVLLGSEISYAVQNVMLYRQQRFMPDAGVEDMQKFSLLALSLMSVRFERAEPPFNIEELAGEIGVPVSFISPMLDKFVENGVLVHAGEDDKEIYTFALSPQHISILRIMSILSGSGKEASAAVDSPGMEYVSGLMNDIKEVVRDSGKDITLSACADGLAEVMSVARAEEMKDSAPGMETESGFEGNEGNDTRKVLAE</sequence>
<dbReference type="InterPro" id="IPR017039">
    <property type="entry name" value="Virul_fac_BrkB"/>
</dbReference>
<evidence type="ECO:0000313" key="9">
    <source>
        <dbReference type="Proteomes" id="UP000010808"/>
    </source>
</evidence>
<evidence type="ECO:0000256" key="3">
    <source>
        <dbReference type="ARBA" id="ARBA00022692"/>
    </source>
</evidence>
<dbReference type="NCBIfam" id="TIGR00765">
    <property type="entry name" value="yihY_not_rbn"/>
    <property type="match status" value="1"/>
</dbReference>
<evidence type="ECO:0000256" key="5">
    <source>
        <dbReference type="ARBA" id="ARBA00023136"/>
    </source>
</evidence>
<dbReference type="PATRIC" id="fig|1121451.3.peg.59"/>
<accession>L0R761</accession>
<dbReference type="OrthoDB" id="9808671at2"/>
<evidence type="ECO:0000256" key="2">
    <source>
        <dbReference type="ARBA" id="ARBA00022475"/>
    </source>
</evidence>
<gene>
    <name evidence="8" type="ORF">DESAM_10071</name>
</gene>
<feature type="transmembrane region" description="Helical" evidence="7">
    <location>
        <begin position="58"/>
        <end position="78"/>
    </location>
</feature>
<keyword evidence="3 7" id="KW-0812">Transmembrane</keyword>
<feature type="transmembrane region" description="Helical" evidence="7">
    <location>
        <begin position="202"/>
        <end position="223"/>
    </location>
</feature>
<dbReference type="eggNOG" id="COG1295">
    <property type="taxonomic scope" value="Bacteria"/>
</dbReference>
<dbReference type="AlphaFoldDB" id="L0R761"/>
<dbReference type="PANTHER" id="PTHR30213">
    <property type="entry name" value="INNER MEMBRANE PROTEIN YHJD"/>
    <property type="match status" value="1"/>
</dbReference>
<dbReference type="HOGENOM" id="CLU_032288_2_0_7"/>
<evidence type="ECO:0000313" key="8">
    <source>
        <dbReference type="EMBL" id="CCO22052.1"/>
    </source>
</evidence>
<reference evidence="8 9" key="1">
    <citation type="submission" date="2012-10" db="EMBL/GenBank/DDBJ databases">
        <authorList>
            <person name="Genoscope - CEA"/>
        </authorList>
    </citation>
    <scope>NUCLEOTIDE SEQUENCE [LARGE SCALE GENOMIC DNA]</scope>
    <source>
        <strain evidence="9">AM13 / DSM 14728</strain>
    </source>
</reference>
<protein>
    <submittedName>
        <fullName evidence="8">Ribonuclease BN</fullName>
    </submittedName>
</protein>
<evidence type="ECO:0000256" key="7">
    <source>
        <dbReference type="SAM" id="Phobius"/>
    </source>
</evidence>
<evidence type="ECO:0000256" key="4">
    <source>
        <dbReference type="ARBA" id="ARBA00022989"/>
    </source>
</evidence>
<feature type="region of interest" description="Disordered" evidence="6">
    <location>
        <begin position="454"/>
        <end position="481"/>
    </location>
</feature>
<dbReference type="KEGG" id="dhy:DESAM_10071"/>
<proteinExistence type="predicted"/>
<dbReference type="Proteomes" id="UP000010808">
    <property type="component" value="Chromosome"/>
</dbReference>
<dbReference type="Gene3D" id="1.10.10.10">
    <property type="entry name" value="Winged helix-like DNA-binding domain superfamily/Winged helix DNA-binding domain"/>
    <property type="match status" value="1"/>
</dbReference>
<dbReference type="GO" id="GO:0005886">
    <property type="term" value="C:plasma membrane"/>
    <property type="evidence" value="ECO:0007669"/>
    <property type="project" value="UniProtKB-SubCell"/>
</dbReference>
<dbReference type="Pfam" id="PF03631">
    <property type="entry name" value="Virul_fac_BrkB"/>
    <property type="match status" value="1"/>
</dbReference>
<keyword evidence="4 7" id="KW-1133">Transmembrane helix</keyword>
<keyword evidence="2" id="KW-1003">Cell membrane</keyword>
<keyword evidence="5 7" id="KW-0472">Membrane</keyword>
<comment type="subcellular location">
    <subcellularLocation>
        <location evidence="1">Cell membrane</location>
        <topology evidence="1">Multi-pass membrane protein</topology>
    </subcellularLocation>
</comment>
<dbReference type="EMBL" id="FO203522">
    <property type="protein sequence ID" value="CCO22052.1"/>
    <property type="molecule type" value="Genomic_DNA"/>
</dbReference>
<evidence type="ECO:0000256" key="6">
    <source>
        <dbReference type="SAM" id="MobiDB-lite"/>
    </source>
</evidence>
<evidence type="ECO:0000256" key="1">
    <source>
        <dbReference type="ARBA" id="ARBA00004651"/>
    </source>
</evidence>
<name>L0R761_9BACT</name>
<keyword evidence="9" id="KW-1185">Reference proteome</keyword>
<feature type="transmembrane region" description="Helical" evidence="7">
    <location>
        <begin position="158"/>
        <end position="182"/>
    </location>
</feature>
<organism evidence="8 9">
    <name type="scientific">Maridesulfovibrio hydrothermalis AM13 = DSM 14728</name>
    <dbReference type="NCBI Taxonomy" id="1121451"/>
    <lineage>
        <taxon>Bacteria</taxon>
        <taxon>Pseudomonadati</taxon>
        <taxon>Thermodesulfobacteriota</taxon>
        <taxon>Desulfovibrionia</taxon>
        <taxon>Desulfovibrionales</taxon>
        <taxon>Desulfovibrionaceae</taxon>
        <taxon>Maridesulfovibrio</taxon>
    </lineage>
</organism>
<dbReference type="PANTHER" id="PTHR30213:SF0">
    <property type="entry name" value="UPF0761 MEMBRANE PROTEIN YIHY"/>
    <property type="match status" value="1"/>
</dbReference>
<feature type="transmembrane region" description="Helical" evidence="7">
    <location>
        <begin position="275"/>
        <end position="296"/>
    </location>
</feature>
<dbReference type="STRING" id="1121451.DESAM_10071"/>
<dbReference type="InterPro" id="IPR036388">
    <property type="entry name" value="WH-like_DNA-bd_sf"/>
</dbReference>